<feature type="domain" description="Calcineurin-like phosphoesterase" evidence="1">
    <location>
        <begin position="1"/>
        <end position="214"/>
    </location>
</feature>
<dbReference type="InterPro" id="IPR029052">
    <property type="entry name" value="Metallo-depent_PP-like"/>
</dbReference>
<reference evidence="2 3" key="1">
    <citation type="submission" date="2024-09" db="EMBL/GenBank/DDBJ databases">
        <title>Floridaenema gen nov. (Aerosakkonemataceae, Aerosakkonematales ord. nov., Cyanobacteria) from benthic tropical and subtropical fresh waters, with the description of four new species.</title>
        <authorList>
            <person name="Moretto J.A."/>
            <person name="Berthold D.E."/>
            <person name="Lefler F.W."/>
            <person name="Huang I.-S."/>
            <person name="Laughinghouse H. IV."/>
        </authorList>
    </citation>
    <scope>NUCLEOTIDE SEQUENCE [LARGE SCALE GENOMIC DNA]</scope>
    <source>
        <strain evidence="2 3">BLCC-F50</strain>
    </source>
</reference>
<evidence type="ECO:0000313" key="3">
    <source>
        <dbReference type="Proteomes" id="UP001576784"/>
    </source>
</evidence>
<comment type="caution">
    <text evidence="2">The sequence shown here is derived from an EMBL/GenBank/DDBJ whole genome shotgun (WGS) entry which is preliminary data.</text>
</comment>
<dbReference type="RefSeq" id="WP_413262744.1">
    <property type="nucleotide sequence ID" value="NZ_JBHFNR010000060.1"/>
</dbReference>
<accession>A0ABV4XMZ0</accession>
<dbReference type="Pfam" id="PF00149">
    <property type="entry name" value="Metallophos"/>
    <property type="match status" value="1"/>
</dbReference>
<proteinExistence type="predicted"/>
<dbReference type="InterPro" id="IPR004843">
    <property type="entry name" value="Calcineurin-like_PHP"/>
</dbReference>
<dbReference type="EMBL" id="JBHFNR010000060">
    <property type="protein sequence ID" value="MFB2893079.1"/>
    <property type="molecule type" value="Genomic_DNA"/>
</dbReference>
<sequence length="248" mass="28655">MKLHILSDLHLEFEPFNPLVTNADVIILAGDIHVGKKGIDWAKYYFPELPVIYVLGNHEYYGKAFPKHIDDLKRAVEGTNIHILENDSLIINDIKFLGCTLWTDFNLFGEPKIAGYEATQIMNDYRKIRVSPAFRKLRSIDTTIIHSKSLRWLNEELLNNQNNKIVVITHHAPSKRSVRERDRDNILRAAYASDLDKFVAESNAVLWIHGHIHCQQDYLLGSTRVICNPRGYPDKRNENFIPDLVIEL</sequence>
<keyword evidence="3" id="KW-1185">Reference proteome</keyword>
<dbReference type="SUPFAM" id="SSF56300">
    <property type="entry name" value="Metallo-dependent phosphatases"/>
    <property type="match status" value="1"/>
</dbReference>
<dbReference type="PANTHER" id="PTHR37844:SF2">
    <property type="entry name" value="SER_THR PROTEIN PHOSPHATASE SUPERFAMILY (AFU_ORTHOLOGUE AFUA_1G14840)"/>
    <property type="match status" value="1"/>
</dbReference>
<dbReference type="Gene3D" id="3.60.21.10">
    <property type="match status" value="1"/>
</dbReference>
<evidence type="ECO:0000313" key="2">
    <source>
        <dbReference type="EMBL" id="MFB2893079.1"/>
    </source>
</evidence>
<organism evidence="2 3">
    <name type="scientific">Floridaenema flaviceps BLCC-F50</name>
    <dbReference type="NCBI Taxonomy" id="3153642"/>
    <lineage>
        <taxon>Bacteria</taxon>
        <taxon>Bacillati</taxon>
        <taxon>Cyanobacteriota</taxon>
        <taxon>Cyanophyceae</taxon>
        <taxon>Oscillatoriophycideae</taxon>
        <taxon>Aerosakkonematales</taxon>
        <taxon>Aerosakkonemataceae</taxon>
        <taxon>Floridanema</taxon>
        <taxon>Floridanema flaviceps</taxon>
    </lineage>
</organism>
<protein>
    <submittedName>
        <fullName evidence="2">Metallophosphoesterase</fullName>
    </submittedName>
</protein>
<dbReference type="Proteomes" id="UP001576784">
    <property type="component" value="Unassembled WGS sequence"/>
</dbReference>
<evidence type="ECO:0000259" key="1">
    <source>
        <dbReference type="Pfam" id="PF00149"/>
    </source>
</evidence>
<dbReference type="PANTHER" id="PTHR37844">
    <property type="entry name" value="SER/THR PROTEIN PHOSPHATASE SUPERFAMILY (AFU_ORTHOLOGUE AFUA_1G14840)"/>
    <property type="match status" value="1"/>
</dbReference>
<name>A0ABV4XMZ0_9CYAN</name>
<gene>
    <name evidence="2" type="ORF">ACE1CI_09220</name>
</gene>